<dbReference type="PANTHER" id="PTHR43149:SF1">
    <property type="entry name" value="DELTA(3,5)-DELTA(2,4)-DIENOYL-COA ISOMERASE, MITOCHONDRIAL"/>
    <property type="match status" value="1"/>
</dbReference>
<evidence type="ECO:0000256" key="1">
    <source>
        <dbReference type="ARBA" id="ARBA00004275"/>
    </source>
</evidence>
<dbReference type="Proteomes" id="UP001295423">
    <property type="component" value="Unassembled WGS sequence"/>
</dbReference>
<comment type="similarity">
    <text evidence="3">Belongs to the enoyl-CoA hydratase/isomerase family.</text>
</comment>
<dbReference type="GO" id="GO:0005777">
    <property type="term" value="C:peroxisome"/>
    <property type="evidence" value="ECO:0007669"/>
    <property type="project" value="UniProtKB-SubCell"/>
</dbReference>
<evidence type="ECO:0000256" key="3">
    <source>
        <dbReference type="ARBA" id="ARBA00005254"/>
    </source>
</evidence>
<comment type="caution">
    <text evidence="9">The sequence shown here is derived from an EMBL/GenBank/DDBJ whole genome shotgun (WGS) entry which is preliminary data.</text>
</comment>
<dbReference type="EMBL" id="CAKOGP040001881">
    <property type="protein sequence ID" value="CAJ1955337.1"/>
    <property type="molecule type" value="Genomic_DNA"/>
</dbReference>
<dbReference type="Pfam" id="PF00378">
    <property type="entry name" value="ECH_1"/>
    <property type="match status" value="1"/>
</dbReference>
<dbReference type="Gene3D" id="1.10.12.10">
    <property type="entry name" value="Lyase 2-enoyl-coa Hydratase, Chain A, domain 2"/>
    <property type="match status" value="1"/>
</dbReference>
<keyword evidence="8" id="KW-0413">Isomerase</keyword>
<evidence type="ECO:0000313" key="9">
    <source>
        <dbReference type="EMBL" id="CAJ1955337.1"/>
    </source>
</evidence>
<dbReference type="InterPro" id="IPR001753">
    <property type="entry name" value="Enoyl-CoA_hydra/iso"/>
</dbReference>
<dbReference type="SUPFAM" id="SSF52096">
    <property type="entry name" value="ClpP/crotonase"/>
    <property type="match status" value="1"/>
</dbReference>
<keyword evidence="6" id="KW-0443">Lipid metabolism</keyword>
<keyword evidence="5" id="KW-0007">Acetylation</keyword>
<dbReference type="CDD" id="cd06558">
    <property type="entry name" value="crotonase-like"/>
    <property type="match status" value="1"/>
</dbReference>
<dbReference type="GO" id="GO:0006631">
    <property type="term" value="P:fatty acid metabolic process"/>
    <property type="evidence" value="ECO:0007669"/>
    <property type="project" value="UniProtKB-KW"/>
</dbReference>
<evidence type="ECO:0000256" key="4">
    <source>
        <dbReference type="ARBA" id="ARBA00022832"/>
    </source>
</evidence>
<evidence type="ECO:0000256" key="6">
    <source>
        <dbReference type="ARBA" id="ARBA00023098"/>
    </source>
</evidence>
<dbReference type="Gene3D" id="3.90.226.10">
    <property type="entry name" value="2-enoyl-CoA Hydratase, Chain A, domain 1"/>
    <property type="match status" value="1"/>
</dbReference>
<dbReference type="InterPro" id="IPR045002">
    <property type="entry name" value="Ech1-like"/>
</dbReference>
<evidence type="ECO:0000313" key="10">
    <source>
        <dbReference type="Proteomes" id="UP001295423"/>
    </source>
</evidence>
<comment type="subcellular location">
    <subcellularLocation>
        <location evidence="1">Peroxisome</location>
    </subcellularLocation>
</comment>
<gene>
    <name evidence="9" type="ORF">CYCCA115_LOCUS15703</name>
</gene>
<protein>
    <recommendedName>
        <fullName evidence="11">3-hydroxyisobutyryl-CoA hydrolase</fullName>
    </recommendedName>
</protein>
<evidence type="ECO:0000256" key="2">
    <source>
        <dbReference type="ARBA" id="ARBA00005005"/>
    </source>
</evidence>
<comment type="pathway">
    <text evidence="2">Lipid metabolism; fatty acid beta-oxidation.</text>
</comment>
<dbReference type="AlphaFoldDB" id="A0AAD2FZB6"/>
<dbReference type="FunFam" id="1.10.12.10:FF:000004">
    <property type="entry name" value="Delta3,5-delta2,4-dienoyl-CoA isomerase"/>
    <property type="match status" value="1"/>
</dbReference>
<keyword evidence="7" id="KW-0576">Peroxisome</keyword>
<accession>A0AAD2FZB6</accession>
<evidence type="ECO:0000256" key="7">
    <source>
        <dbReference type="ARBA" id="ARBA00023140"/>
    </source>
</evidence>
<evidence type="ECO:0000256" key="5">
    <source>
        <dbReference type="ARBA" id="ARBA00022990"/>
    </source>
</evidence>
<reference evidence="9" key="1">
    <citation type="submission" date="2023-08" db="EMBL/GenBank/DDBJ databases">
        <authorList>
            <person name="Audoor S."/>
            <person name="Bilcke G."/>
        </authorList>
    </citation>
    <scope>NUCLEOTIDE SEQUENCE</scope>
</reference>
<keyword evidence="4" id="KW-0276">Fatty acid metabolism</keyword>
<organism evidence="9 10">
    <name type="scientific">Cylindrotheca closterium</name>
    <dbReference type="NCBI Taxonomy" id="2856"/>
    <lineage>
        <taxon>Eukaryota</taxon>
        <taxon>Sar</taxon>
        <taxon>Stramenopiles</taxon>
        <taxon>Ochrophyta</taxon>
        <taxon>Bacillariophyta</taxon>
        <taxon>Bacillariophyceae</taxon>
        <taxon>Bacillariophycidae</taxon>
        <taxon>Bacillariales</taxon>
        <taxon>Bacillariaceae</taxon>
        <taxon>Cylindrotheca</taxon>
    </lineage>
</organism>
<dbReference type="InterPro" id="IPR014748">
    <property type="entry name" value="Enoyl-CoA_hydra_C"/>
</dbReference>
<proteinExistence type="inferred from homology"/>
<name>A0AAD2FZB6_9STRA</name>
<evidence type="ECO:0008006" key="11">
    <source>
        <dbReference type="Google" id="ProtNLM"/>
    </source>
</evidence>
<dbReference type="InterPro" id="IPR029045">
    <property type="entry name" value="ClpP/crotonase-like_dom_sf"/>
</dbReference>
<evidence type="ECO:0000256" key="8">
    <source>
        <dbReference type="ARBA" id="ARBA00023235"/>
    </source>
</evidence>
<keyword evidence="10" id="KW-1185">Reference proteome</keyword>
<dbReference type="GO" id="GO:0051750">
    <property type="term" value="F:delta(3,5)-delta(2,4)-dienoyl-CoA isomerase activity"/>
    <property type="evidence" value="ECO:0007669"/>
    <property type="project" value="TreeGrafter"/>
</dbReference>
<dbReference type="FunFam" id="3.90.226.10:FF:000024">
    <property type="entry name" value="Delta3,5-delta2,4-dienoyl-CoA isomerase"/>
    <property type="match status" value="1"/>
</dbReference>
<sequence>MEPHRLDSQFKFLKLSEPRPGVVVVQLDRPRKRNAINTEGWQEIGDVFTSVAQDGACRCIVLSGIGKDFSAGIDITDPGFFSFNDSDADVARRGLSFLPKVKQMQDCFTAVEKCPVPVIAAIHGNCIGAGVDIACCCDVRLAAPETTFSVREVKIGLAADIGTLQRLPKITGNDSRVRELCYTGEFFSSQEALSIGFISRICPNPLAGAIELATKIAASSPVAVHGTKKSLMYSRDHSVAEGLEHVAMHNSLALMTDDVPEAHAASANKENPSFSNMLPFSKL</sequence>
<dbReference type="PANTHER" id="PTHR43149">
    <property type="entry name" value="ENOYL-COA HYDRATASE"/>
    <property type="match status" value="1"/>
</dbReference>